<feature type="region of interest" description="Disordered" evidence="11">
    <location>
        <begin position="1"/>
        <end position="36"/>
    </location>
</feature>
<evidence type="ECO:0000256" key="7">
    <source>
        <dbReference type="ARBA" id="ARBA00023034"/>
    </source>
</evidence>
<name>A0ABR1N9A2_9PEZI</name>
<keyword evidence="7" id="KW-0333">Golgi apparatus</keyword>
<feature type="compositionally biased region" description="Polar residues" evidence="11">
    <location>
        <begin position="751"/>
        <end position="763"/>
    </location>
</feature>
<dbReference type="PANTHER" id="PTHR14043">
    <property type="entry name" value="CCAAT DISPLACEMENT PROTEIN-RELATED"/>
    <property type="match status" value="1"/>
</dbReference>
<evidence type="ECO:0000259" key="12">
    <source>
        <dbReference type="Pfam" id="PF08172"/>
    </source>
</evidence>
<evidence type="ECO:0000256" key="6">
    <source>
        <dbReference type="ARBA" id="ARBA00022989"/>
    </source>
</evidence>
<dbReference type="PANTHER" id="PTHR14043:SF2">
    <property type="entry name" value="HOMEOBOX PROTEIN CUT"/>
    <property type="match status" value="1"/>
</dbReference>
<feature type="coiled-coil region" evidence="10">
    <location>
        <begin position="151"/>
        <end position="192"/>
    </location>
</feature>
<evidence type="ECO:0000256" key="8">
    <source>
        <dbReference type="ARBA" id="ARBA00023054"/>
    </source>
</evidence>
<evidence type="ECO:0000256" key="4">
    <source>
        <dbReference type="ARBA" id="ARBA00022448"/>
    </source>
</evidence>
<feature type="coiled-coil region" evidence="10">
    <location>
        <begin position="555"/>
        <end position="603"/>
    </location>
</feature>
<feature type="coiled-coil region" evidence="10">
    <location>
        <begin position="440"/>
        <end position="495"/>
    </location>
</feature>
<feature type="region of interest" description="Disordered" evidence="11">
    <location>
        <begin position="510"/>
        <end position="553"/>
    </location>
</feature>
<keyword evidence="9" id="KW-0472">Membrane</keyword>
<comment type="subcellular location">
    <subcellularLocation>
        <location evidence="1">Golgi apparatus membrane</location>
        <topology evidence="1">Single-pass type IV membrane protein</topology>
    </subcellularLocation>
</comment>
<reference evidence="14 15" key="1">
    <citation type="submission" date="2024-04" db="EMBL/GenBank/DDBJ databases">
        <title>Phyllosticta paracitricarpa is synonymous to the EU quarantine fungus P. citricarpa based on phylogenomic analyses.</title>
        <authorList>
            <consortium name="Lawrence Berkeley National Laboratory"/>
            <person name="Van ingen-buijs V.A."/>
            <person name="Van westerhoven A.C."/>
            <person name="Haridas S."/>
            <person name="Skiadas P."/>
            <person name="Martin F."/>
            <person name="Groenewald J.Z."/>
            <person name="Crous P.W."/>
            <person name="Seidl M.F."/>
        </authorList>
    </citation>
    <scope>NUCLEOTIDE SEQUENCE [LARGE SCALE GENOMIC DNA]</scope>
    <source>
        <strain evidence="14 15">CBS 141358</strain>
    </source>
</reference>
<dbReference type="Proteomes" id="UP001367316">
    <property type="component" value="Unassembled WGS sequence"/>
</dbReference>
<dbReference type="InterPro" id="IPR057476">
    <property type="entry name" value="Cux_N"/>
</dbReference>
<evidence type="ECO:0000259" key="13">
    <source>
        <dbReference type="Pfam" id="PF25398"/>
    </source>
</evidence>
<evidence type="ECO:0000256" key="11">
    <source>
        <dbReference type="SAM" id="MobiDB-lite"/>
    </source>
</evidence>
<evidence type="ECO:0000256" key="10">
    <source>
        <dbReference type="SAM" id="Coils"/>
    </source>
</evidence>
<keyword evidence="4" id="KW-0813">Transport</keyword>
<dbReference type="Pfam" id="PF25398">
    <property type="entry name" value="CUX1_N"/>
    <property type="match status" value="1"/>
</dbReference>
<comment type="caution">
    <text evidence="14">The sequence shown here is derived from an EMBL/GenBank/DDBJ whole genome shotgun (WGS) entry which is preliminary data.</text>
</comment>
<dbReference type="EMBL" id="JBBPBF010000014">
    <property type="protein sequence ID" value="KAK7611323.1"/>
    <property type="molecule type" value="Genomic_DNA"/>
</dbReference>
<feature type="domain" description="Cux N-terminal" evidence="13">
    <location>
        <begin position="39"/>
        <end position="150"/>
    </location>
</feature>
<keyword evidence="5" id="KW-0812">Transmembrane</keyword>
<keyword evidence="15" id="KW-1185">Reference proteome</keyword>
<evidence type="ECO:0000256" key="9">
    <source>
        <dbReference type="ARBA" id="ARBA00023136"/>
    </source>
</evidence>
<feature type="region of interest" description="Disordered" evidence="11">
    <location>
        <begin position="731"/>
        <end position="763"/>
    </location>
</feature>
<feature type="compositionally biased region" description="Low complexity" evidence="11">
    <location>
        <begin position="519"/>
        <end position="529"/>
    </location>
</feature>
<evidence type="ECO:0000256" key="2">
    <source>
        <dbReference type="ARBA" id="ARBA00006415"/>
    </source>
</evidence>
<feature type="coiled-coil region" evidence="10">
    <location>
        <begin position="219"/>
        <end position="246"/>
    </location>
</feature>
<organism evidence="14 15">
    <name type="scientific">Phyllosticta paracitricarpa</name>
    <dbReference type="NCBI Taxonomy" id="2016321"/>
    <lineage>
        <taxon>Eukaryota</taxon>
        <taxon>Fungi</taxon>
        <taxon>Dikarya</taxon>
        <taxon>Ascomycota</taxon>
        <taxon>Pezizomycotina</taxon>
        <taxon>Dothideomycetes</taxon>
        <taxon>Dothideomycetes incertae sedis</taxon>
        <taxon>Botryosphaeriales</taxon>
        <taxon>Phyllostictaceae</taxon>
        <taxon>Phyllosticta</taxon>
    </lineage>
</organism>
<comment type="similarity">
    <text evidence="2">Belongs to the CASP family.</text>
</comment>
<keyword evidence="8 10" id="KW-0175">Coiled coil</keyword>
<keyword evidence="6" id="KW-1133">Transmembrane helix</keyword>
<feature type="domain" description="CASP C-terminal" evidence="12">
    <location>
        <begin position="455"/>
        <end position="708"/>
    </location>
</feature>
<feature type="compositionally biased region" description="Polar residues" evidence="11">
    <location>
        <begin position="1"/>
        <end position="20"/>
    </location>
</feature>
<evidence type="ECO:0000313" key="14">
    <source>
        <dbReference type="EMBL" id="KAK7611323.1"/>
    </source>
</evidence>
<evidence type="ECO:0000256" key="1">
    <source>
        <dbReference type="ARBA" id="ARBA00004409"/>
    </source>
</evidence>
<feature type="coiled-coil region" evidence="10">
    <location>
        <begin position="272"/>
        <end position="374"/>
    </location>
</feature>
<gene>
    <name evidence="14" type="ORF">JOL62DRAFT_75187</name>
</gene>
<sequence length="763" mass="84024">MAEAVNPSSADESSTLNATENGHEHIPPIRESDSADATNENNFQKAIAAWRNVNLAGLMPTLDTAAAELVEHQRDALTQRKDLAQKTKDFRKLDEASKLTEIKGLLKAYQNFIDVLTNQSKSISAAFFQAYTPLSEAPDPYPLLEASVDSIVTAEETVPKLAEENQRLQKTVSQLTTQLEDTENKYEEELGARRGVEESRDAKIKEVEASWSAVLGEKKNNWEAKEKALEEKVENQDRLLKELKASYEVSQRLGKGEEEDDKVAGGATAAELEIVSSELDRTNQRLAEVEARNEQLRLELAQSTSNANSIQASAKVEDDPAFRRLQSENSSLLRKLEAARLEKDSERRKIETETRTLEREIESLKRDRDTLREKVNSWGDYDNVKRELEVLKSIEFATGDDDDADSAEETGAEGEKGLKGKGETLEQLLLARNKKLSNELTVLRVSHQDLQTRLEQMQEELSNSNMELEKTQKLAQTLENDLVKVQQEASNAFDSSAMSVAGTYTSRYQKPSYGGRGGRSSPTSSIISGFDPRGTPGGLDPSRAGEPVGGGSGILPMVTAQRDRFKKKNAELEAELQKTQQMVSTLRSEIASLQKDNLQLYEKTRYVSTYNRGHNASGTSAYSSSTNPSSIQMGDGPLDRYRSAYEQNISPFAAFRGRESARALKRMSLPERLVFRVTRMVLATRTSRNLFAAYCVGLHLMVFWMLLSGTGSVAEETISLSNTHGGSAAAGGGTGALNGGRGGPLAAAGDSDSSWHQEGFQDT</sequence>
<evidence type="ECO:0000313" key="15">
    <source>
        <dbReference type="Proteomes" id="UP001367316"/>
    </source>
</evidence>
<proteinExistence type="inferred from homology"/>
<feature type="compositionally biased region" description="Acidic residues" evidence="11">
    <location>
        <begin position="399"/>
        <end position="412"/>
    </location>
</feature>
<evidence type="ECO:0000256" key="3">
    <source>
        <dbReference type="ARBA" id="ARBA00018691"/>
    </source>
</evidence>
<evidence type="ECO:0000256" key="5">
    <source>
        <dbReference type="ARBA" id="ARBA00022692"/>
    </source>
</evidence>
<accession>A0ABR1N9A2</accession>
<protein>
    <recommendedName>
        <fullName evidence="3">Protein CASP</fullName>
    </recommendedName>
</protein>
<feature type="region of interest" description="Disordered" evidence="11">
    <location>
        <begin position="399"/>
        <end position="418"/>
    </location>
</feature>
<dbReference type="Pfam" id="PF08172">
    <property type="entry name" value="CASP_C"/>
    <property type="match status" value="1"/>
</dbReference>
<feature type="compositionally biased region" description="Basic and acidic residues" evidence="11">
    <location>
        <begin position="21"/>
        <end position="33"/>
    </location>
</feature>
<feature type="compositionally biased region" description="Gly residues" evidence="11">
    <location>
        <begin position="731"/>
        <end position="743"/>
    </location>
</feature>
<dbReference type="InterPro" id="IPR012955">
    <property type="entry name" value="CASP_C"/>
</dbReference>